<feature type="transmembrane region" description="Helical" evidence="8">
    <location>
        <begin position="184"/>
        <end position="202"/>
    </location>
</feature>
<proteinExistence type="predicted"/>
<name>A0A820D0W8_9BILA</name>
<evidence type="ECO:0000256" key="6">
    <source>
        <dbReference type="ARBA" id="ARBA00023170"/>
    </source>
</evidence>
<dbReference type="InterPro" id="IPR017452">
    <property type="entry name" value="GPCR_Rhodpsn_7TM"/>
</dbReference>
<comment type="subcellular location">
    <subcellularLocation>
        <location evidence="1">Membrane</location>
        <topology evidence="1">Multi-pass membrane protein</topology>
    </subcellularLocation>
</comment>
<dbReference type="GO" id="GO:0008188">
    <property type="term" value="F:neuropeptide receptor activity"/>
    <property type="evidence" value="ECO:0007669"/>
    <property type="project" value="TreeGrafter"/>
</dbReference>
<organism evidence="11 12">
    <name type="scientific">Rotaria socialis</name>
    <dbReference type="NCBI Taxonomy" id="392032"/>
    <lineage>
        <taxon>Eukaryota</taxon>
        <taxon>Metazoa</taxon>
        <taxon>Spiralia</taxon>
        <taxon>Gnathifera</taxon>
        <taxon>Rotifera</taxon>
        <taxon>Eurotatoria</taxon>
        <taxon>Bdelloidea</taxon>
        <taxon>Philodinida</taxon>
        <taxon>Philodinidae</taxon>
        <taxon>Rotaria</taxon>
    </lineage>
</organism>
<dbReference type="CDD" id="cd00637">
    <property type="entry name" value="7tm_classA_rhodopsin-like"/>
    <property type="match status" value="1"/>
</dbReference>
<dbReference type="InterPro" id="IPR000276">
    <property type="entry name" value="GPCR_Rhodpsn"/>
</dbReference>
<dbReference type="PANTHER" id="PTHR24238:SF57">
    <property type="entry name" value="G-PROTEIN COUPLED RECEPTOR 83"/>
    <property type="match status" value="1"/>
</dbReference>
<evidence type="ECO:0000313" key="11">
    <source>
        <dbReference type="EMBL" id="CAF4223346.1"/>
    </source>
</evidence>
<dbReference type="EMBL" id="CAJNXB010001223">
    <property type="protein sequence ID" value="CAF3146600.1"/>
    <property type="molecule type" value="Genomic_DNA"/>
</dbReference>
<evidence type="ECO:0000256" key="5">
    <source>
        <dbReference type="ARBA" id="ARBA00023136"/>
    </source>
</evidence>
<dbReference type="Proteomes" id="UP000663851">
    <property type="component" value="Unassembled WGS sequence"/>
</dbReference>
<feature type="transmembrane region" description="Helical" evidence="8">
    <location>
        <begin position="277"/>
        <end position="304"/>
    </location>
</feature>
<accession>A0A820D0W8</accession>
<feature type="transmembrane region" description="Helical" evidence="8">
    <location>
        <begin position="148"/>
        <end position="172"/>
    </location>
</feature>
<keyword evidence="7" id="KW-0807">Transducer</keyword>
<reference evidence="11" key="1">
    <citation type="submission" date="2021-02" db="EMBL/GenBank/DDBJ databases">
        <authorList>
            <person name="Nowell W R."/>
        </authorList>
    </citation>
    <scope>NUCLEOTIDE SEQUENCE</scope>
</reference>
<sequence length="617" mass="71601">MEDIMLAENHSKTNNISSFPFTSYSSTLIAQCEQLVSIVFNRTAFSNKEQLTPPYIRQLLAQQNLTLRVPKTIPECVLELSRLINSTNEFDVSNKKTQQNYGIRERSRSLLVFVFFIAFVSFVSIIGNLCLATVIFSKRLRLSRTDRIVLCLALSELCLVLIDSPIEIYRFLSYSFSHTWLCRFHTFFESLFSSCIIFYHLLGAFDRFVYIHGNALSNESSQSKWCRRISTKTGSIILLILPILCSLPIAICNLLHAHVLRTSLRMKICIVQYTHEILISFLIFFYILPLLFSLFLHANLIYFISSKHNQYYLTPAKTSFQSTMKRNNTLSTQLAVQKKRHGQNEQILQRKVENTTARNRHMLMSNVARVANPMGTLTSSNTTDQHAGLNATANLGTLHRSSTPRTSFAPTSSPIILYANNTRANANVKRTVFLLVSLFTFYVLCWAPYNIYTWRHAYQLTTKPRHQMLSNRTLSSDFNQTTVPLTYNLHADLRRFIFINYSLYLLSMISMCFSFIFYFSLNKQARHELLQIIDCLRPRIVVRRNEKKQQQYRVTRCLSNNVKYGKKQQQNNQILSLPRNNKQQGKPTNFNVYPMTLRTTPMLKQNHVKHKYFSTVL</sequence>
<dbReference type="PRINTS" id="PR00237">
    <property type="entry name" value="GPCRRHODOPSN"/>
</dbReference>
<keyword evidence="5 8" id="KW-0472">Membrane</keyword>
<evidence type="ECO:0000256" key="7">
    <source>
        <dbReference type="ARBA" id="ARBA00023224"/>
    </source>
</evidence>
<dbReference type="GO" id="GO:0005886">
    <property type="term" value="C:plasma membrane"/>
    <property type="evidence" value="ECO:0007669"/>
    <property type="project" value="TreeGrafter"/>
</dbReference>
<dbReference type="Pfam" id="PF00001">
    <property type="entry name" value="7tm_1"/>
    <property type="match status" value="1"/>
</dbReference>
<keyword evidence="6" id="KW-0675">Receptor</keyword>
<protein>
    <recommendedName>
        <fullName evidence="9">G-protein coupled receptors family 1 profile domain-containing protein</fullName>
    </recommendedName>
</protein>
<dbReference type="PROSITE" id="PS50262">
    <property type="entry name" value="G_PROTEIN_RECEP_F1_2"/>
    <property type="match status" value="1"/>
</dbReference>
<dbReference type="PANTHER" id="PTHR24238">
    <property type="entry name" value="G-PROTEIN COUPLED RECEPTOR"/>
    <property type="match status" value="1"/>
</dbReference>
<keyword evidence="4" id="KW-0297">G-protein coupled receptor</keyword>
<evidence type="ECO:0000256" key="2">
    <source>
        <dbReference type="ARBA" id="ARBA00022692"/>
    </source>
</evidence>
<dbReference type="OrthoDB" id="10046071at2759"/>
<keyword evidence="2 8" id="KW-0812">Transmembrane</keyword>
<evidence type="ECO:0000256" key="3">
    <source>
        <dbReference type="ARBA" id="ARBA00022989"/>
    </source>
</evidence>
<feature type="transmembrane region" description="Helical" evidence="8">
    <location>
        <begin position="432"/>
        <end position="452"/>
    </location>
</feature>
<dbReference type="SUPFAM" id="SSF81321">
    <property type="entry name" value="Family A G protein-coupled receptor-like"/>
    <property type="match status" value="1"/>
</dbReference>
<evidence type="ECO:0000259" key="9">
    <source>
        <dbReference type="PROSITE" id="PS50262"/>
    </source>
</evidence>
<feature type="transmembrane region" description="Helical" evidence="8">
    <location>
        <begin position="236"/>
        <end position="257"/>
    </location>
</feature>
<dbReference type="Proteomes" id="UP000663825">
    <property type="component" value="Unassembled WGS sequence"/>
</dbReference>
<feature type="domain" description="G-protein coupled receptors family 1 profile" evidence="9">
    <location>
        <begin position="127"/>
        <end position="518"/>
    </location>
</feature>
<evidence type="ECO:0000313" key="12">
    <source>
        <dbReference type="Proteomes" id="UP000663851"/>
    </source>
</evidence>
<feature type="transmembrane region" description="Helical" evidence="8">
    <location>
        <begin position="110"/>
        <end position="136"/>
    </location>
</feature>
<dbReference type="AlphaFoldDB" id="A0A820D0W8"/>
<feature type="transmembrane region" description="Helical" evidence="8">
    <location>
        <begin position="501"/>
        <end position="521"/>
    </location>
</feature>
<keyword evidence="3 8" id="KW-1133">Transmembrane helix</keyword>
<evidence type="ECO:0000313" key="10">
    <source>
        <dbReference type="EMBL" id="CAF3146600.1"/>
    </source>
</evidence>
<dbReference type="Gene3D" id="1.20.1070.10">
    <property type="entry name" value="Rhodopsin 7-helix transmembrane proteins"/>
    <property type="match status" value="1"/>
</dbReference>
<evidence type="ECO:0000256" key="1">
    <source>
        <dbReference type="ARBA" id="ARBA00004141"/>
    </source>
</evidence>
<evidence type="ECO:0000256" key="4">
    <source>
        <dbReference type="ARBA" id="ARBA00023040"/>
    </source>
</evidence>
<comment type="caution">
    <text evidence="11">The sequence shown here is derived from an EMBL/GenBank/DDBJ whole genome shotgun (WGS) entry which is preliminary data.</text>
</comment>
<dbReference type="EMBL" id="CAJOBO010000445">
    <property type="protein sequence ID" value="CAF4223346.1"/>
    <property type="molecule type" value="Genomic_DNA"/>
</dbReference>
<evidence type="ECO:0000256" key="8">
    <source>
        <dbReference type="SAM" id="Phobius"/>
    </source>
</evidence>
<gene>
    <name evidence="11" type="ORF">HFQ381_LOCUS8771</name>
    <name evidence="10" type="ORF">TIS948_LOCUS9466</name>
</gene>